<feature type="repeat" description="PPR" evidence="3">
    <location>
        <begin position="213"/>
        <end position="247"/>
    </location>
</feature>
<feature type="repeat" description="PPR" evidence="3">
    <location>
        <begin position="783"/>
        <end position="817"/>
    </location>
</feature>
<feature type="compositionally biased region" description="Basic and acidic residues" evidence="4">
    <location>
        <begin position="881"/>
        <end position="894"/>
    </location>
</feature>
<dbReference type="PROSITE" id="PS51375">
    <property type="entry name" value="PPR"/>
    <property type="match status" value="12"/>
</dbReference>
<organism evidence="5 6">
    <name type="scientific">Aristolochia fimbriata</name>
    <name type="common">White veined hardy Dutchman's pipe vine</name>
    <dbReference type="NCBI Taxonomy" id="158543"/>
    <lineage>
        <taxon>Eukaryota</taxon>
        <taxon>Viridiplantae</taxon>
        <taxon>Streptophyta</taxon>
        <taxon>Embryophyta</taxon>
        <taxon>Tracheophyta</taxon>
        <taxon>Spermatophyta</taxon>
        <taxon>Magnoliopsida</taxon>
        <taxon>Magnoliidae</taxon>
        <taxon>Piperales</taxon>
        <taxon>Aristolochiaceae</taxon>
        <taxon>Aristolochia</taxon>
    </lineage>
</organism>
<evidence type="ECO:0000256" key="2">
    <source>
        <dbReference type="PROSITE-ProRule" id="PRU00339"/>
    </source>
</evidence>
<feature type="repeat" description="PPR" evidence="3">
    <location>
        <begin position="401"/>
        <end position="435"/>
    </location>
</feature>
<dbReference type="Proteomes" id="UP000825729">
    <property type="component" value="Unassembled WGS sequence"/>
</dbReference>
<dbReference type="Pfam" id="PF13424">
    <property type="entry name" value="TPR_12"/>
    <property type="match status" value="3"/>
</dbReference>
<keyword evidence="2" id="KW-0802">TPR repeat</keyword>
<dbReference type="EMBL" id="JAINDJ010000003">
    <property type="protein sequence ID" value="KAG9451904.1"/>
    <property type="molecule type" value="Genomic_DNA"/>
</dbReference>
<proteinExistence type="predicted"/>
<dbReference type="Pfam" id="PF13041">
    <property type="entry name" value="PPR_2"/>
    <property type="match status" value="5"/>
</dbReference>
<protein>
    <recommendedName>
        <fullName evidence="7">Pentatricopeptide repeat-containing protein</fullName>
    </recommendedName>
</protein>
<dbReference type="Gene3D" id="1.25.40.10">
    <property type="entry name" value="Tetratricopeptide repeat domain"/>
    <property type="match status" value="8"/>
</dbReference>
<keyword evidence="6" id="KW-1185">Reference proteome</keyword>
<feature type="repeat" description="PPR" evidence="3">
    <location>
        <begin position="539"/>
        <end position="573"/>
    </location>
</feature>
<dbReference type="InterPro" id="IPR011990">
    <property type="entry name" value="TPR-like_helical_dom_sf"/>
</dbReference>
<dbReference type="PANTHER" id="PTHR47459">
    <property type="entry name" value="KINESIN LIGHT CHAIN-RELATED"/>
    <property type="match status" value="1"/>
</dbReference>
<dbReference type="Pfam" id="PF13812">
    <property type="entry name" value="PPR_3"/>
    <property type="match status" value="1"/>
</dbReference>
<dbReference type="InterPro" id="IPR019734">
    <property type="entry name" value="TPR_rpt"/>
</dbReference>
<dbReference type="SMART" id="SM00028">
    <property type="entry name" value="TPR"/>
    <property type="match status" value="10"/>
</dbReference>
<dbReference type="SUPFAM" id="SSF48452">
    <property type="entry name" value="TPR-like"/>
    <property type="match status" value="2"/>
</dbReference>
<evidence type="ECO:0000313" key="5">
    <source>
        <dbReference type="EMBL" id="KAG9451904.1"/>
    </source>
</evidence>
<feature type="repeat" description="PPR" evidence="3">
    <location>
        <begin position="366"/>
        <end position="400"/>
    </location>
</feature>
<evidence type="ECO:0000256" key="4">
    <source>
        <dbReference type="SAM" id="MobiDB-lite"/>
    </source>
</evidence>
<feature type="repeat" description="PPR" evidence="3">
    <location>
        <begin position="748"/>
        <end position="782"/>
    </location>
</feature>
<dbReference type="SUPFAM" id="SSF81901">
    <property type="entry name" value="HCP-like"/>
    <property type="match status" value="1"/>
</dbReference>
<name>A0AAV7ETD2_ARIFI</name>
<feature type="repeat" description="PPR" evidence="3">
    <location>
        <begin position="331"/>
        <end position="365"/>
    </location>
</feature>
<dbReference type="PROSITE" id="PS50005">
    <property type="entry name" value="TPR"/>
    <property type="match status" value="1"/>
</dbReference>
<accession>A0AAV7ETD2</accession>
<dbReference type="NCBIfam" id="TIGR00756">
    <property type="entry name" value="PPR"/>
    <property type="match status" value="9"/>
</dbReference>
<gene>
    <name evidence="5" type="ORF">H6P81_004808</name>
</gene>
<comment type="caution">
    <text evidence="5">The sequence shown here is derived from an EMBL/GenBank/DDBJ whole genome shotgun (WGS) entry which is preliminary data.</text>
</comment>
<feature type="compositionally biased region" description="Basic and acidic residues" evidence="4">
    <location>
        <begin position="904"/>
        <end position="927"/>
    </location>
</feature>
<feature type="repeat" description="PPR" evidence="3">
    <location>
        <begin position="436"/>
        <end position="470"/>
    </location>
</feature>
<dbReference type="PANTHER" id="PTHR47459:SF1">
    <property type="entry name" value="KINESIN LIGHT CHAIN-RELATED"/>
    <property type="match status" value="1"/>
</dbReference>
<feature type="repeat" description="PPR" evidence="3">
    <location>
        <begin position="644"/>
        <end position="678"/>
    </location>
</feature>
<sequence>MARPRVARLSRRTDTDFGEDLPILALLGVQSQCMSASKMFCSTQLLDISCLQVIGQVRRADVTVSVSLVDGVGIGTLKELDGQGSVDTASVRQKKPEKVYRKSQKSKGPVLSRTRHGNGKNPSLGVGKNAEPNGIAERKDGIRVTKKWAAYGGCIPSILHALETISDIGNALKPWEDSLNNKERSIILKEQTNWERALEIFEWFKQKGCYELNVIHYNIILRILGKAQRWKEVQNIWAEMEQKKIVPTNSTYGTLIDVYSKGGLKEQALFWLDKMNKQGLLPDEVTMGIVVQMYKKAGEFAKAEQFFKEWSLENQGDASANGTSQPQKSLSSYTYNTLIDTYGKAGQLREASDTFAQMLREGIVPNTVTFNTMMHICGNCGNLEEVENLMVKMEELQCPPDTRTYNILISLYAKNDNIEMATNYFRKMKAGGLEPDPVGYRTLLYAFSIRHMVQEAEALVLEMDEKGLEIDESTQTALVRMYIDAGLLEQSWSWFERFHLAGKMSSECYSANIDAFGERGHVLLAEKAFRCCLGRKNLSALEFNVMVKAYGICKKYDSACKLFDVMEKYGVCPDKCTYNSLVQILSGGELPYQARCYVRKMQEAGFVEDCIPYCAVISSFVKLGELGVAEEVFEEMVSCDIKPDIVVFGILINAFAEVGSVKEATKYVNAMKSAGFTGNSVIFNSLIKLYTKVGYVEEAQEIYQLLQLSEDGPDVYSSNCMIHLYSEYSMVKNAEEVFVGLKQSGKANEFSYSKMLCMYKKIGRFCEAVDIAREMNKCGLLMDVLSYNNVIGLFVSDGRLKEAAEVFYRMTSLGVLPDDSTFRSLGTALVRCGVSKKAVGKLETARRKDYQGGLAAWIATLRSMMGAVDDATMPSAGSSRSFHERSSRTPAERGRAKKVLKKDKKQEEDGKKGEGENSLHGEDETKKLNQTRTVCTNVEGRPECAGSLMFLSRDFISGGTSVATAEDPSPRFRSCEKANGILLFNSKHNHFNQTASQNFNTQVEHSPVLSSRQRKIREKSQAEEAFETASTTGEILEAFKAMESVFDENDQRLGLACLKVGQHMESEGMDPNKILPYASRALKIFDLSSNPSLPLVMALHLMGSVSYSSKKFNESLGYLNRANRIISKIEEMDDSNFDIRPVNHAVQLLLANTKTAVGRREEAIVNLRKCLEIKESILEPDSRELGVANRDLAEAYVAVLNFQQALPLCMKALEIHKRQLGSNSVEVAHDRKLLAVIYSGLEEHQKALEQNELSQKVLKNWGLNSDLLHAEIEAANIQIALGRYDEAINTLRSVVQQTDKESEVRAMVFIAMGKALCNQEKFADAKRCLEIASGILDKKEQLLPAKVAEAYSDISMLYETMNEFETAISLLKKALAILEKLPQEQHAEGSASGRIGWLLLLTGKVPQAIPYLESAAERLKESFGEKHFGVGYIYNNLGAAYMELDRPQSAAQMFALAKEIMDVALGPHHADSIEACQNLANAYGAMGSYTLAMEFQQRVIDAWESHGPSAKDEFREAHRLLEQLKRKARQPLNENEVPKALPLPRLNDFPTKTSRGVPKPVADE</sequence>
<feature type="repeat" description="PPR" evidence="3">
    <location>
        <begin position="679"/>
        <end position="713"/>
    </location>
</feature>
<feature type="repeat" description="TPR" evidence="2">
    <location>
        <begin position="1348"/>
        <end position="1381"/>
    </location>
</feature>
<dbReference type="InterPro" id="IPR002885">
    <property type="entry name" value="PPR_rpt"/>
</dbReference>
<evidence type="ECO:0000313" key="6">
    <source>
        <dbReference type="Proteomes" id="UP000825729"/>
    </source>
</evidence>
<feature type="repeat" description="PPR" evidence="3">
    <location>
        <begin position="248"/>
        <end position="282"/>
    </location>
</feature>
<evidence type="ECO:0000256" key="1">
    <source>
        <dbReference type="ARBA" id="ARBA00022737"/>
    </source>
</evidence>
<keyword evidence="1" id="KW-0677">Repeat</keyword>
<reference evidence="5 6" key="1">
    <citation type="submission" date="2021-07" db="EMBL/GenBank/DDBJ databases">
        <title>The Aristolochia fimbriata genome: insights into angiosperm evolution, floral development and chemical biosynthesis.</title>
        <authorList>
            <person name="Jiao Y."/>
        </authorList>
    </citation>
    <scope>NUCLEOTIDE SEQUENCE [LARGE SCALE GENOMIC DNA]</scope>
    <source>
        <strain evidence="5">IBCAS-2021</strain>
        <tissue evidence="5">Leaf</tissue>
    </source>
</reference>
<feature type="region of interest" description="Disordered" evidence="4">
    <location>
        <begin position="1526"/>
        <end position="1564"/>
    </location>
</feature>
<evidence type="ECO:0000256" key="3">
    <source>
        <dbReference type="PROSITE-ProRule" id="PRU00708"/>
    </source>
</evidence>
<evidence type="ECO:0008006" key="7">
    <source>
        <dbReference type="Google" id="ProtNLM"/>
    </source>
</evidence>
<feature type="repeat" description="PPR" evidence="3">
    <location>
        <begin position="609"/>
        <end position="643"/>
    </location>
</feature>
<feature type="region of interest" description="Disordered" evidence="4">
    <location>
        <begin position="872"/>
        <end position="927"/>
    </location>
</feature>
<feature type="region of interest" description="Disordered" evidence="4">
    <location>
        <begin position="85"/>
        <end position="132"/>
    </location>
</feature>